<keyword evidence="2 3" id="KW-0040">ANK repeat</keyword>
<evidence type="ECO:0000313" key="5">
    <source>
        <dbReference type="Proteomes" id="UP000007174"/>
    </source>
</evidence>
<organism evidence="4 5">
    <name type="scientific">Colletotrichum higginsianum (strain IMI 349063)</name>
    <name type="common">Crucifer anthracnose fungus</name>
    <dbReference type="NCBI Taxonomy" id="759273"/>
    <lineage>
        <taxon>Eukaryota</taxon>
        <taxon>Fungi</taxon>
        <taxon>Dikarya</taxon>
        <taxon>Ascomycota</taxon>
        <taxon>Pezizomycotina</taxon>
        <taxon>Sordariomycetes</taxon>
        <taxon>Hypocreomycetidae</taxon>
        <taxon>Glomerellales</taxon>
        <taxon>Glomerellaceae</taxon>
        <taxon>Colletotrichum</taxon>
        <taxon>Colletotrichum destructivum species complex</taxon>
    </lineage>
</organism>
<gene>
    <name evidence="4" type="ORF">CH063_14256</name>
</gene>
<dbReference type="HOGENOM" id="CLU_1457773_0_0_1"/>
<protein>
    <submittedName>
        <fullName evidence="4">Uncharacterized protein</fullName>
    </submittedName>
</protein>
<dbReference type="STRING" id="759273.H1VXT3"/>
<keyword evidence="1" id="KW-0677">Repeat</keyword>
<reference evidence="5" key="1">
    <citation type="journal article" date="2012" name="Nat. Genet.">
        <title>Lifestyle transitions in plant pathogenic Colletotrichum fungi deciphered by genome and transcriptome analyses.</title>
        <authorList>
            <person name="O'Connell R.J."/>
            <person name="Thon M.R."/>
            <person name="Hacquard S."/>
            <person name="Amyotte S.G."/>
            <person name="Kleemann J."/>
            <person name="Torres M.F."/>
            <person name="Damm U."/>
            <person name="Buiate E.A."/>
            <person name="Epstein L."/>
            <person name="Alkan N."/>
            <person name="Altmueller J."/>
            <person name="Alvarado-Balderrama L."/>
            <person name="Bauser C.A."/>
            <person name="Becker C."/>
            <person name="Birren B.W."/>
            <person name="Chen Z."/>
            <person name="Choi J."/>
            <person name="Crouch J.A."/>
            <person name="Duvick J.P."/>
            <person name="Farman M.A."/>
            <person name="Gan P."/>
            <person name="Heiman D."/>
            <person name="Henrissat B."/>
            <person name="Howard R.J."/>
            <person name="Kabbage M."/>
            <person name="Koch C."/>
            <person name="Kracher B."/>
            <person name="Kubo Y."/>
            <person name="Law A.D."/>
            <person name="Lebrun M.-H."/>
            <person name="Lee Y.-H."/>
            <person name="Miyara I."/>
            <person name="Moore N."/>
            <person name="Neumann U."/>
            <person name="Nordstroem K."/>
            <person name="Panaccione D.G."/>
            <person name="Panstruga R."/>
            <person name="Place M."/>
            <person name="Proctor R.H."/>
            <person name="Prusky D."/>
            <person name="Rech G."/>
            <person name="Reinhardt R."/>
            <person name="Rollins J.A."/>
            <person name="Rounsley S."/>
            <person name="Schardl C.L."/>
            <person name="Schwartz D.C."/>
            <person name="Shenoy N."/>
            <person name="Shirasu K."/>
            <person name="Sikhakolli U.R."/>
            <person name="Stueber K."/>
            <person name="Sukno S.A."/>
            <person name="Sweigard J.A."/>
            <person name="Takano Y."/>
            <person name="Takahara H."/>
            <person name="Trail F."/>
            <person name="van der Does H.C."/>
            <person name="Voll L.M."/>
            <person name="Will I."/>
            <person name="Young S."/>
            <person name="Zeng Q."/>
            <person name="Zhang J."/>
            <person name="Zhou S."/>
            <person name="Dickman M.B."/>
            <person name="Schulze-Lefert P."/>
            <person name="Ver Loren van Themaat E."/>
            <person name="Ma L.-J."/>
            <person name="Vaillancourt L.J."/>
        </authorList>
    </citation>
    <scope>NUCLEOTIDE SEQUENCE [LARGE SCALE GENOMIC DNA]</scope>
    <source>
        <strain evidence="5">IMI 349063</strain>
    </source>
</reference>
<dbReference type="InterPro" id="IPR002110">
    <property type="entry name" value="Ankyrin_rpt"/>
</dbReference>
<feature type="repeat" description="ANK" evidence="3">
    <location>
        <begin position="120"/>
        <end position="152"/>
    </location>
</feature>
<accession>H1VXT3</accession>
<name>H1VXT3_COLHI</name>
<dbReference type="Proteomes" id="UP000007174">
    <property type="component" value="Unassembled WGS sequence"/>
</dbReference>
<evidence type="ECO:0000256" key="2">
    <source>
        <dbReference type="ARBA" id="ARBA00023043"/>
    </source>
</evidence>
<dbReference type="Pfam" id="PF12796">
    <property type="entry name" value="Ank_2"/>
    <property type="match status" value="1"/>
</dbReference>
<dbReference type="VEuPathDB" id="FungiDB:CH63R_07805"/>
<dbReference type="PROSITE" id="PS50297">
    <property type="entry name" value="ANK_REP_REGION"/>
    <property type="match status" value="1"/>
</dbReference>
<evidence type="ECO:0000256" key="3">
    <source>
        <dbReference type="PROSITE-ProRule" id="PRU00023"/>
    </source>
</evidence>
<dbReference type="PANTHER" id="PTHR24201:SF15">
    <property type="entry name" value="ANKYRIN REPEAT DOMAIN-CONTAINING PROTEIN 66"/>
    <property type="match status" value="1"/>
</dbReference>
<dbReference type="PROSITE" id="PS50088">
    <property type="entry name" value="ANK_REPEAT"/>
    <property type="match status" value="2"/>
</dbReference>
<dbReference type="SMART" id="SM00248">
    <property type="entry name" value="ANK"/>
    <property type="match status" value="3"/>
</dbReference>
<dbReference type="Gene3D" id="1.25.40.20">
    <property type="entry name" value="Ankyrin repeat-containing domain"/>
    <property type="match status" value="1"/>
</dbReference>
<evidence type="ECO:0000256" key="1">
    <source>
        <dbReference type="ARBA" id="ARBA00022737"/>
    </source>
</evidence>
<feature type="non-terminal residue" evidence="4">
    <location>
        <position position="186"/>
    </location>
</feature>
<sequence length="186" mass="20887">LSLRDVNLPLSEFLVQQGWPLHLENVTGWYGKVRTQLSSMLTRPRTASSRSRLLYYATKHERIQSLKPEHRRMIEHLTFSQGGSGSTSTLIHDAVLGVTSMSVLDAITRARSDIDSLDSYGWCPLHWAIYLDDYKSLEVLLYRGASPKTVTRSGWTPLHYAARYEPPGSVRMAQAVIEAGADINAQ</sequence>
<dbReference type="SUPFAM" id="SSF48403">
    <property type="entry name" value="Ankyrin repeat"/>
    <property type="match status" value="1"/>
</dbReference>
<proteinExistence type="predicted"/>
<feature type="repeat" description="ANK" evidence="3">
    <location>
        <begin position="153"/>
        <end position="186"/>
    </location>
</feature>
<evidence type="ECO:0000313" key="4">
    <source>
        <dbReference type="EMBL" id="CCF45045.1"/>
    </source>
</evidence>
<dbReference type="EMBL" id="CACQ02007387">
    <property type="protein sequence ID" value="CCF45045.1"/>
    <property type="molecule type" value="Genomic_DNA"/>
</dbReference>
<dbReference type="AlphaFoldDB" id="H1VXT3"/>
<dbReference type="InterPro" id="IPR036770">
    <property type="entry name" value="Ankyrin_rpt-contain_sf"/>
</dbReference>
<dbReference type="eggNOG" id="KOG4177">
    <property type="taxonomic scope" value="Eukaryota"/>
</dbReference>
<feature type="non-terminal residue" evidence="4">
    <location>
        <position position="1"/>
    </location>
</feature>
<dbReference type="InterPro" id="IPR050776">
    <property type="entry name" value="Ank_Repeat/CDKN_Inhibitor"/>
</dbReference>
<dbReference type="PANTHER" id="PTHR24201">
    <property type="entry name" value="ANK_REP_REGION DOMAIN-CONTAINING PROTEIN"/>
    <property type="match status" value="1"/>
</dbReference>